<accession>A0AAD5S6P4</accession>
<evidence type="ECO:0000313" key="2">
    <source>
        <dbReference type="Proteomes" id="UP001212841"/>
    </source>
</evidence>
<protein>
    <submittedName>
        <fullName evidence="1">Uncharacterized protein</fullName>
    </submittedName>
</protein>
<organism evidence="1 2">
    <name type="scientific">Rhizophlyctis rosea</name>
    <dbReference type="NCBI Taxonomy" id="64517"/>
    <lineage>
        <taxon>Eukaryota</taxon>
        <taxon>Fungi</taxon>
        <taxon>Fungi incertae sedis</taxon>
        <taxon>Chytridiomycota</taxon>
        <taxon>Chytridiomycota incertae sedis</taxon>
        <taxon>Chytridiomycetes</taxon>
        <taxon>Rhizophlyctidales</taxon>
        <taxon>Rhizophlyctidaceae</taxon>
        <taxon>Rhizophlyctis</taxon>
    </lineage>
</organism>
<sequence>MSISIAMMLGILKDIQLLSFAFRPEIQFGYMSDWMPHRRAAMSKTGTTRPDIVRFEAGIHTIRRSRSFCGLVPVRGAGMSTTESNSATQ</sequence>
<proteinExistence type="predicted"/>
<dbReference type="AlphaFoldDB" id="A0AAD5S6P4"/>
<dbReference type="Proteomes" id="UP001212841">
    <property type="component" value="Unassembled WGS sequence"/>
</dbReference>
<keyword evidence="2" id="KW-1185">Reference proteome</keyword>
<feature type="non-terminal residue" evidence="1">
    <location>
        <position position="89"/>
    </location>
</feature>
<reference evidence="1" key="1">
    <citation type="submission" date="2020-05" db="EMBL/GenBank/DDBJ databases">
        <title>Phylogenomic resolution of chytrid fungi.</title>
        <authorList>
            <person name="Stajich J.E."/>
            <person name="Amses K."/>
            <person name="Simmons R."/>
            <person name="Seto K."/>
            <person name="Myers J."/>
            <person name="Bonds A."/>
            <person name="Quandt C.A."/>
            <person name="Barry K."/>
            <person name="Liu P."/>
            <person name="Grigoriev I."/>
            <person name="Longcore J.E."/>
            <person name="James T.Y."/>
        </authorList>
    </citation>
    <scope>NUCLEOTIDE SEQUENCE</scope>
    <source>
        <strain evidence="1">JEL0318</strain>
    </source>
</reference>
<comment type="caution">
    <text evidence="1">The sequence shown here is derived from an EMBL/GenBank/DDBJ whole genome shotgun (WGS) entry which is preliminary data.</text>
</comment>
<evidence type="ECO:0000313" key="1">
    <source>
        <dbReference type="EMBL" id="KAJ3042751.1"/>
    </source>
</evidence>
<dbReference type="EMBL" id="JADGJD010001397">
    <property type="protein sequence ID" value="KAJ3042751.1"/>
    <property type="molecule type" value="Genomic_DNA"/>
</dbReference>
<gene>
    <name evidence="1" type="ORF">HK097_001911</name>
</gene>
<name>A0AAD5S6P4_9FUNG</name>